<dbReference type="PANTHER" id="PTHR33714">
    <property type="entry name" value="COUNTING FACTOR-ASSOCIATED PROTEIN A-RELATED"/>
    <property type="match status" value="1"/>
</dbReference>
<dbReference type="AlphaFoldDB" id="H3H267"/>
<accession>H3H267</accession>
<dbReference type="EMBL" id="DS566110">
    <property type="status" value="NOT_ANNOTATED_CDS"/>
    <property type="molecule type" value="Genomic_DNA"/>
</dbReference>
<dbReference type="InParanoid" id="H3H267"/>
<sequence>MGDCKLPAVPTRLFSAVVDKKSCVSSNYCTGGSSPYNGTICTSTSSYQKDVAAVFGSNPYVIVEKYGSGKSCSAAALSSIGTYVADTKCHRSSSSTSFRAIRKADGSATIMTYAESGSCGRGPATLAVTAEQATSNSCASGSTGVVDAKLYGGGATPLFLTVTAVYSSNVNGCKLPSTPMVWVATPLSVDVCVPSAGCRYAGPLPTSTVCSSTRTYHEDVAVAFDWNSFVTVQKYISGKGCSESALSSVTTYLADGSCHSSSSFASFSATQRTDGSVMIEIYLDSMYCGTEGWKLTASAAQATSHACISTGFGDIKVSSIQK</sequence>
<protein>
    <submittedName>
        <fullName evidence="1">Uncharacterized protein</fullName>
    </submittedName>
</protein>
<dbReference type="Proteomes" id="UP000005238">
    <property type="component" value="Unassembled WGS sequence"/>
</dbReference>
<evidence type="ECO:0000313" key="2">
    <source>
        <dbReference type="Proteomes" id="UP000005238"/>
    </source>
</evidence>
<reference evidence="2" key="1">
    <citation type="journal article" date="2006" name="Science">
        <title>Phytophthora genome sequences uncover evolutionary origins and mechanisms of pathogenesis.</title>
        <authorList>
            <person name="Tyler B.M."/>
            <person name="Tripathy S."/>
            <person name="Zhang X."/>
            <person name="Dehal P."/>
            <person name="Jiang R.H."/>
            <person name="Aerts A."/>
            <person name="Arredondo F.D."/>
            <person name="Baxter L."/>
            <person name="Bensasson D."/>
            <person name="Beynon J.L."/>
            <person name="Chapman J."/>
            <person name="Damasceno C.M."/>
            <person name="Dorrance A.E."/>
            <person name="Dou D."/>
            <person name="Dickerman A.W."/>
            <person name="Dubchak I.L."/>
            <person name="Garbelotto M."/>
            <person name="Gijzen M."/>
            <person name="Gordon S.G."/>
            <person name="Govers F."/>
            <person name="Grunwald N.J."/>
            <person name="Huang W."/>
            <person name="Ivors K.L."/>
            <person name="Jones R.W."/>
            <person name="Kamoun S."/>
            <person name="Krampis K."/>
            <person name="Lamour K.H."/>
            <person name="Lee M.K."/>
            <person name="McDonald W.H."/>
            <person name="Medina M."/>
            <person name="Meijer H.J."/>
            <person name="Nordberg E.K."/>
            <person name="Maclean D.J."/>
            <person name="Ospina-Giraldo M.D."/>
            <person name="Morris P.F."/>
            <person name="Phuntumart V."/>
            <person name="Putnam N.H."/>
            <person name="Rash S."/>
            <person name="Rose J.K."/>
            <person name="Sakihama Y."/>
            <person name="Salamov A.A."/>
            <person name="Savidor A."/>
            <person name="Scheuring C.F."/>
            <person name="Smith B.M."/>
            <person name="Sobral B.W."/>
            <person name="Terry A."/>
            <person name="Torto-Alalibo T.A."/>
            <person name="Win J."/>
            <person name="Xu Z."/>
            <person name="Zhang H."/>
            <person name="Grigoriev I.V."/>
            <person name="Rokhsar D.S."/>
            <person name="Boore J.L."/>
        </authorList>
    </citation>
    <scope>NUCLEOTIDE SEQUENCE [LARGE SCALE GENOMIC DNA]</scope>
    <source>
        <strain evidence="2">Pr102</strain>
    </source>
</reference>
<organism evidence="1 2">
    <name type="scientific">Phytophthora ramorum</name>
    <name type="common">Sudden oak death agent</name>
    <dbReference type="NCBI Taxonomy" id="164328"/>
    <lineage>
        <taxon>Eukaryota</taxon>
        <taxon>Sar</taxon>
        <taxon>Stramenopiles</taxon>
        <taxon>Oomycota</taxon>
        <taxon>Peronosporomycetes</taxon>
        <taxon>Peronosporales</taxon>
        <taxon>Peronosporaceae</taxon>
        <taxon>Phytophthora</taxon>
    </lineage>
</organism>
<keyword evidence="2" id="KW-1185">Reference proteome</keyword>
<dbReference type="HOGENOM" id="CLU_864573_0_0_1"/>
<dbReference type="EnsemblProtists" id="Phyra84432">
    <property type="protein sequence ID" value="Phyra84432"/>
    <property type="gene ID" value="Phyra84432"/>
</dbReference>
<dbReference type="eggNOG" id="ENOG502SSYR">
    <property type="taxonomic scope" value="Eukaryota"/>
</dbReference>
<dbReference type="PANTHER" id="PTHR33714:SF3">
    <property type="entry name" value="COUNTING FACTOR-ASSOCIATED PROTEIN A-RELATED"/>
    <property type="match status" value="1"/>
</dbReference>
<evidence type="ECO:0000313" key="1">
    <source>
        <dbReference type="EnsemblProtists" id="Phyra84432"/>
    </source>
</evidence>
<name>H3H267_PHYRM</name>
<proteinExistence type="predicted"/>
<reference evidence="1" key="2">
    <citation type="submission" date="2015-06" db="UniProtKB">
        <authorList>
            <consortium name="EnsemblProtists"/>
        </authorList>
    </citation>
    <scope>IDENTIFICATION</scope>
    <source>
        <strain evidence="1">Pr102</strain>
    </source>
</reference>